<dbReference type="HOGENOM" id="CLU_306759_0_0_1"/>
<dbReference type="SMART" id="SM00256">
    <property type="entry name" value="FBOX"/>
    <property type="match status" value="1"/>
</dbReference>
<dbReference type="UniPathway" id="UPA00143"/>
<evidence type="ECO:0000256" key="1">
    <source>
        <dbReference type="SAM" id="MobiDB-lite"/>
    </source>
</evidence>
<dbReference type="GO" id="GO:0016567">
    <property type="term" value="P:protein ubiquitination"/>
    <property type="evidence" value="ECO:0007669"/>
    <property type="project" value="UniProtKB-UniPathway"/>
</dbReference>
<dbReference type="InterPro" id="IPR001810">
    <property type="entry name" value="F-box_dom"/>
</dbReference>
<evidence type="ECO:0000259" key="2">
    <source>
        <dbReference type="PROSITE" id="PS50181"/>
    </source>
</evidence>
<dbReference type="InterPro" id="IPR036047">
    <property type="entry name" value="F-box-like_dom_sf"/>
</dbReference>
<dbReference type="PROSITE" id="PS50181">
    <property type="entry name" value="FBOX"/>
    <property type="match status" value="1"/>
</dbReference>
<organism evidence="3 4">
    <name type="scientific">Mixia osmundae (strain CBS 9802 / IAM 14324 / JCM 22182 / KY 12970)</name>
    <dbReference type="NCBI Taxonomy" id="764103"/>
    <lineage>
        <taxon>Eukaryota</taxon>
        <taxon>Fungi</taxon>
        <taxon>Dikarya</taxon>
        <taxon>Basidiomycota</taxon>
        <taxon>Pucciniomycotina</taxon>
        <taxon>Mixiomycetes</taxon>
        <taxon>Mixiales</taxon>
        <taxon>Mixiaceae</taxon>
        <taxon>Mixia</taxon>
    </lineage>
</organism>
<dbReference type="Gene3D" id="1.20.1280.50">
    <property type="match status" value="1"/>
</dbReference>
<accession>G7E3G7</accession>
<dbReference type="SUPFAM" id="SSF81383">
    <property type="entry name" value="F-box domain"/>
    <property type="match status" value="1"/>
</dbReference>
<dbReference type="OrthoDB" id="722566at2759"/>
<protein>
    <recommendedName>
        <fullName evidence="2">F-box domain-containing protein</fullName>
    </recommendedName>
</protein>
<dbReference type="InParanoid" id="G7E3G7"/>
<dbReference type="RefSeq" id="XP_014567973.1">
    <property type="nucleotide sequence ID" value="XM_014712487.1"/>
</dbReference>
<comment type="caution">
    <text evidence="3">The sequence shown here is derived from an EMBL/GenBank/DDBJ whole genome shotgun (WGS) entry which is preliminary data.</text>
</comment>
<dbReference type="EMBL" id="BABT02000119">
    <property type="protein sequence ID" value="GAA97377.1"/>
    <property type="molecule type" value="Genomic_DNA"/>
</dbReference>
<evidence type="ECO:0000313" key="4">
    <source>
        <dbReference type="Proteomes" id="UP000009131"/>
    </source>
</evidence>
<dbReference type="AlphaFoldDB" id="G7E3G7"/>
<dbReference type="Proteomes" id="UP000009131">
    <property type="component" value="Unassembled WGS sequence"/>
</dbReference>
<feature type="region of interest" description="Disordered" evidence="1">
    <location>
        <begin position="129"/>
        <end position="167"/>
    </location>
</feature>
<name>G7E3G7_MIXOS</name>
<sequence length="965" mass="108326">MADRARQVSASPSNGLAYKPHTGKPERPPRFSRAQERMSDIIRRIEKECFIDRPVPCASDSDLARHMLSEPVVKQTRFGDLDASHGEREQGCQSVIEWRHEYDPQAPATTCRHIVSTLFPAHVHTPQLKARRPVLRHSPDQVRMQRALPVGSDDDDDEGDRSCDDRQDDVLLDSEAARFFQATRELARDVRLLARQDGQTLRHTWDALELDCVEIVKAAYAALFPSRIIKFQLIELHRHDEYVHNERLLARGQIQAPSYTCQDAEEQHTAIHGQSTELVKHKDGTASSAHAHSDTTIHQAQAQQSLITGSLLALYGVRIFGLELVLWIAPAWWIIGWTMSTSGPVSRCSTLSLSGQVEACTLAPAQMTSILSLPTELIFRIVDSLSAVSVSRLSSTCKALHDICHSDELWKDRIRDLWLLHGATTVLPETDDEQVDRLPWAEQWSRFLGRHRHFLGWWASSLPFRGRVIRMQLCTETGTLDTLYIAAQLIEASNAIQPLEDANDDFMADVLPQGFLWDVGSASYSLPLDHPSPDRGYSIDVLDPTFQHVTLFTIHPEHGVTLNARPDPRASQPFIFDALRPVSLEVAYDVLGVPVSAGSTVTSLFTGEKQTPFPTIYIAESGILRPFEGDVNRITEDDMQEPYFARDSRQLQCPHLAFTPRYTKSDEPSNPAMPLADNGGPRMLFQTGNVPQWIDQPPELPQLIHMFNGGNGPEAIRMNIHRRLNAQSRGRFMTSDAELFMPIRAPSDPVLTMPGNELRAIDLTGLWVGTYSVHGLEFGYINVKEVQSIVHAVDEIDLEELPFDGSSTSLPLHNVHDAPPRLGSASLRPTRMRRRHVIEFIKVTGDLNVPRGEISWIAFLPEEDGSEALVPLEQRTVRALDRTQMETWSHRPFATIEAATAAWSHGTLDAKGKVAFSGFLEPRWSDAQAIIISSRTEMGVVVDEIRLRWLELGKTSSYKRVRARI</sequence>
<feature type="compositionally biased region" description="Basic and acidic residues" evidence="1">
    <location>
        <begin position="23"/>
        <end position="33"/>
    </location>
</feature>
<reference evidence="3 4" key="1">
    <citation type="journal article" date="2011" name="J. Gen. Appl. Microbiol.">
        <title>Draft genome sequencing of the enigmatic basidiomycete Mixia osmundae.</title>
        <authorList>
            <person name="Nishida H."/>
            <person name="Nagatsuka Y."/>
            <person name="Sugiyama J."/>
        </authorList>
    </citation>
    <scope>NUCLEOTIDE SEQUENCE [LARGE SCALE GENOMIC DNA]</scope>
    <source>
        <strain evidence="4">CBS 9802 / IAM 14324 / JCM 22182 / KY 12970</strain>
    </source>
</reference>
<dbReference type="Pfam" id="PF12014">
    <property type="entry name" value="Cyclin_D1_bind"/>
    <property type="match status" value="1"/>
</dbReference>
<evidence type="ECO:0000313" key="3">
    <source>
        <dbReference type="EMBL" id="GAA97377.1"/>
    </source>
</evidence>
<feature type="domain" description="F-box" evidence="2">
    <location>
        <begin position="367"/>
        <end position="413"/>
    </location>
</feature>
<reference evidence="3 4" key="2">
    <citation type="journal article" date="2012" name="Open Biol.">
        <title>Characteristics of nucleosomes and linker DNA regions on the genome of the basidiomycete Mixia osmundae revealed by mono- and dinucleosome mapping.</title>
        <authorList>
            <person name="Nishida H."/>
            <person name="Kondo S."/>
            <person name="Matsumoto T."/>
            <person name="Suzuki Y."/>
            <person name="Yoshikawa H."/>
            <person name="Taylor T.D."/>
            <person name="Sugiyama J."/>
        </authorList>
    </citation>
    <scope>NUCLEOTIDE SEQUENCE [LARGE SCALE GENOMIC DNA]</scope>
    <source>
        <strain evidence="4">CBS 9802 / IAM 14324 / JCM 22182 / KY 12970</strain>
    </source>
</reference>
<proteinExistence type="predicted"/>
<gene>
    <name evidence="3" type="primary">Mo04055</name>
    <name evidence="3" type="ORF">E5Q_04055</name>
</gene>
<dbReference type="Pfam" id="PF12937">
    <property type="entry name" value="F-box-like"/>
    <property type="match status" value="1"/>
</dbReference>
<keyword evidence="4" id="KW-1185">Reference proteome</keyword>
<feature type="region of interest" description="Disordered" evidence="1">
    <location>
        <begin position="1"/>
        <end position="33"/>
    </location>
</feature>